<gene>
    <name evidence="6" type="primary">rph</name>
    <name evidence="9" type="ORF">BECKTUN1418D_GA0071000_11652</name>
    <name evidence="11" type="ORF">BECKTUN1418E_GA0071001_12932</name>
    <name evidence="10" type="ORF">BECKTUN1418F_GA0071002_12912</name>
</gene>
<dbReference type="InterPro" id="IPR036345">
    <property type="entry name" value="ExoRNase_PH_dom2_sf"/>
</dbReference>
<keyword evidence="3 6" id="KW-0820">tRNA-binding</keyword>
<dbReference type="HAMAP" id="MF_00564">
    <property type="entry name" value="RNase_PH"/>
    <property type="match status" value="1"/>
</dbReference>
<dbReference type="SUPFAM" id="SSF55666">
    <property type="entry name" value="Ribonuclease PH domain 2-like"/>
    <property type="match status" value="1"/>
</dbReference>
<dbReference type="EMBL" id="CAADFV010000293">
    <property type="protein sequence ID" value="VFK71752.1"/>
    <property type="molecule type" value="Genomic_DNA"/>
</dbReference>
<feature type="binding site" evidence="6">
    <location>
        <begin position="124"/>
        <end position="126"/>
    </location>
    <ligand>
        <name>phosphate</name>
        <dbReference type="ChEBI" id="CHEBI:43474"/>
        <note>substrate</note>
    </ligand>
</feature>
<dbReference type="InterPro" id="IPR001247">
    <property type="entry name" value="ExoRNase_PH_dom1"/>
</dbReference>
<dbReference type="InterPro" id="IPR027408">
    <property type="entry name" value="PNPase/RNase_PH_dom_sf"/>
</dbReference>
<dbReference type="EC" id="2.7.7.56" evidence="6"/>
<dbReference type="EMBL" id="CAADFX010000165">
    <property type="protein sequence ID" value="VFK61987.1"/>
    <property type="molecule type" value="Genomic_DNA"/>
</dbReference>
<accession>A0A451A7I4</accession>
<evidence type="ECO:0000256" key="2">
    <source>
        <dbReference type="ARBA" id="ARBA00022552"/>
    </source>
</evidence>
<protein>
    <recommendedName>
        <fullName evidence="6">Ribonuclease PH</fullName>
        <shortName evidence="6">RNase PH</shortName>
        <ecNumber evidence="6">2.7.7.56</ecNumber>
    </recommendedName>
    <alternativeName>
        <fullName evidence="6">tRNA nucleotidyltransferase</fullName>
    </alternativeName>
</protein>
<feature type="domain" description="Exoribonuclease phosphorolytic" evidence="7">
    <location>
        <begin position="10"/>
        <end position="140"/>
    </location>
</feature>
<comment type="subunit">
    <text evidence="6">Homohexameric ring arranged as a trimer of dimers.</text>
</comment>
<dbReference type="InterPro" id="IPR002381">
    <property type="entry name" value="RNase_PH_bac-type"/>
</dbReference>
<dbReference type="InterPro" id="IPR018336">
    <property type="entry name" value="RNase_PH_CS"/>
</dbReference>
<dbReference type="Pfam" id="PF03725">
    <property type="entry name" value="RNase_PH_C"/>
    <property type="match status" value="1"/>
</dbReference>
<dbReference type="CDD" id="cd11362">
    <property type="entry name" value="RNase_PH_bact"/>
    <property type="match status" value="1"/>
</dbReference>
<dbReference type="InterPro" id="IPR020568">
    <property type="entry name" value="Ribosomal_Su5_D2-typ_SF"/>
</dbReference>
<dbReference type="GO" id="GO:0016075">
    <property type="term" value="P:rRNA catabolic process"/>
    <property type="evidence" value="ECO:0007669"/>
    <property type="project" value="UniProtKB-UniRule"/>
</dbReference>
<sequence>MRPSGRAPDELRPLRLIRNFTKYAEGSVLVEAGDTRVICTASVNDRVPAFLKGRGRGWVTAEYGMLPRSTGERMRREAASARQEGRTLEIQRLIGRSLRAVVDLAALGERTITIDCDVIQADGGTRTASITGGYVALLDAIAHLKAKRALAKYPIHGQVAAISVGIYKGVPVVDLDYAEDSNAETDMNVVMNEGGAFVEIQGTAEGHAFRQDELMNMLDLARHGIDLLLDRQRKALSENRR</sequence>
<comment type="similarity">
    <text evidence="1 6">Belongs to the RNase PH family.</text>
</comment>
<keyword evidence="6" id="KW-0808">Transferase</keyword>
<dbReference type="FunFam" id="3.30.230.70:FF:000003">
    <property type="entry name" value="Ribonuclease PH"/>
    <property type="match status" value="1"/>
</dbReference>
<evidence type="ECO:0000313" key="9">
    <source>
        <dbReference type="EMBL" id="VFK61987.1"/>
    </source>
</evidence>
<evidence type="ECO:0000259" key="7">
    <source>
        <dbReference type="Pfam" id="PF01138"/>
    </source>
</evidence>
<dbReference type="PROSITE" id="PS01277">
    <property type="entry name" value="RIBONUCLEASE_PH"/>
    <property type="match status" value="1"/>
</dbReference>
<dbReference type="GO" id="GO:0000049">
    <property type="term" value="F:tRNA binding"/>
    <property type="evidence" value="ECO:0007669"/>
    <property type="project" value="UniProtKB-UniRule"/>
</dbReference>
<dbReference type="InterPro" id="IPR050080">
    <property type="entry name" value="RNase_PH"/>
</dbReference>
<evidence type="ECO:0000256" key="5">
    <source>
        <dbReference type="ARBA" id="ARBA00022884"/>
    </source>
</evidence>
<feature type="binding site" evidence="6">
    <location>
        <position position="86"/>
    </location>
    <ligand>
        <name>phosphate</name>
        <dbReference type="ChEBI" id="CHEBI:43474"/>
        <note>substrate</note>
    </ligand>
</feature>
<dbReference type="PANTHER" id="PTHR11953:SF0">
    <property type="entry name" value="EXOSOME COMPLEX COMPONENT RRP41"/>
    <property type="match status" value="1"/>
</dbReference>
<name>A0A451A7I4_9GAMM</name>
<evidence type="ECO:0000256" key="3">
    <source>
        <dbReference type="ARBA" id="ARBA00022555"/>
    </source>
</evidence>
<dbReference type="EMBL" id="CAADFY010000291">
    <property type="protein sequence ID" value="VFK62163.1"/>
    <property type="molecule type" value="Genomic_DNA"/>
</dbReference>
<dbReference type="GO" id="GO:0008033">
    <property type="term" value="P:tRNA processing"/>
    <property type="evidence" value="ECO:0007669"/>
    <property type="project" value="UniProtKB-UniRule"/>
</dbReference>
<comment type="function">
    <text evidence="6">Phosphorolytic 3'-5' exoribonuclease that plays an important role in tRNA 3'-end maturation. Removes nucleotide residues following the 3'-CCA terminus of tRNAs; can also add nucleotides to the ends of RNA molecules by using nucleoside diphosphates as substrates, but this may not be physiologically important. Probably plays a role in initiation of 16S rRNA degradation (leading to ribosome degradation) during starvation.</text>
</comment>
<keyword evidence="4 6" id="KW-0819">tRNA processing</keyword>
<dbReference type="PANTHER" id="PTHR11953">
    <property type="entry name" value="EXOSOME COMPLEX COMPONENT"/>
    <property type="match status" value="1"/>
</dbReference>
<dbReference type="Pfam" id="PF01138">
    <property type="entry name" value="RNase_PH"/>
    <property type="match status" value="1"/>
</dbReference>
<reference evidence="9" key="1">
    <citation type="submission" date="2019-02" db="EMBL/GenBank/DDBJ databases">
        <authorList>
            <person name="Gruber-Vodicka R. H."/>
            <person name="Seah K. B. B."/>
        </authorList>
    </citation>
    <scope>NUCLEOTIDE SEQUENCE</scope>
    <source>
        <strain evidence="9">BECK_BY1</strain>
        <strain evidence="11">BECK_BY2</strain>
        <strain evidence="10">BECK_BY3</strain>
    </source>
</reference>
<dbReference type="NCBIfam" id="TIGR01966">
    <property type="entry name" value="RNasePH"/>
    <property type="match status" value="1"/>
</dbReference>
<evidence type="ECO:0000256" key="4">
    <source>
        <dbReference type="ARBA" id="ARBA00022694"/>
    </source>
</evidence>
<evidence type="ECO:0000259" key="8">
    <source>
        <dbReference type="Pfam" id="PF03725"/>
    </source>
</evidence>
<evidence type="ECO:0000313" key="11">
    <source>
        <dbReference type="EMBL" id="VFK71752.1"/>
    </source>
</evidence>
<organism evidence="9">
    <name type="scientific">Candidatus Kentrum sp. TUN</name>
    <dbReference type="NCBI Taxonomy" id="2126343"/>
    <lineage>
        <taxon>Bacteria</taxon>
        <taxon>Pseudomonadati</taxon>
        <taxon>Pseudomonadota</taxon>
        <taxon>Gammaproteobacteria</taxon>
        <taxon>Candidatus Kentrum</taxon>
    </lineage>
</organism>
<dbReference type="GO" id="GO:0000175">
    <property type="term" value="F:3'-5'-RNA exonuclease activity"/>
    <property type="evidence" value="ECO:0007669"/>
    <property type="project" value="UniProtKB-UniRule"/>
</dbReference>
<dbReference type="GO" id="GO:0009022">
    <property type="term" value="F:tRNA nucleotidyltransferase activity"/>
    <property type="evidence" value="ECO:0007669"/>
    <property type="project" value="UniProtKB-UniRule"/>
</dbReference>
<evidence type="ECO:0000256" key="6">
    <source>
        <dbReference type="HAMAP-Rule" id="MF_00564"/>
    </source>
</evidence>
<proteinExistence type="inferred from homology"/>
<dbReference type="GO" id="GO:0031125">
    <property type="term" value="P:rRNA 3'-end processing"/>
    <property type="evidence" value="ECO:0007669"/>
    <property type="project" value="UniProtKB-ARBA"/>
</dbReference>
<evidence type="ECO:0000313" key="10">
    <source>
        <dbReference type="EMBL" id="VFK62163.1"/>
    </source>
</evidence>
<dbReference type="AlphaFoldDB" id="A0A451A7I4"/>
<keyword evidence="6" id="KW-0548">Nucleotidyltransferase</keyword>
<keyword evidence="5" id="KW-0694">RNA-binding</keyword>
<dbReference type="Gene3D" id="3.30.230.70">
    <property type="entry name" value="GHMP Kinase, N-terminal domain"/>
    <property type="match status" value="1"/>
</dbReference>
<dbReference type="InterPro" id="IPR015847">
    <property type="entry name" value="ExoRNase_PH_dom2"/>
</dbReference>
<feature type="domain" description="Exoribonuclease phosphorolytic" evidence="8">
    <location>
        <begin position="158"/>
        <end position="222"/>
    </location>
</feature>
<comment type="catalytic activity">
    <reaction evidence="6">
        <text>tRNA(n+1) + phosphate = tRNA(n) + a ribonucleoside 5'-diphosphate</text>
        <dbReference type="Rhea" id="RHEA:10628"/>
        <dbReference type="Rhea" id="RHEA-COMP:17343"/>
        <dbReference type="Rhea" id="RHEA-COMP:17344"/>
        <dbReference type="ChEBI" id="CHEBI:43474"/>
        <dbReference type="ChEBI" id="CHEBI:57930"/>
        <dbReference type="ChEBI" id="CHEBI:173114"/>
        <dbReference type="EC" id="2.7.7.56"/>
    </reaction>
</comment>
<keyword evidence="2 6" id="KW-0698">rRNA processing</keyword>
<evidence type="ECO:0000256" key="1">
    <source>
        <dbReference type="ARBA" id="ARBA00006678"/>
    </source>
</evidence>
<dbReference type="SUPFAM" id="SSF54211">
    <property type="entry name" value="Ribosomal protein S5 domain 2-like"/>
    <property type="match status" value="1"/>
</dbReference>